<sequence length="430" mass="47068">MPHTQTQAKRILKRIEILGMDPISAITQAKDKTSSKTMSDFLGGYVSAIEGGGDVVNYLKSKMNGAFDSYAETEKQKISKVKALVESYMTIQIVILAVYIIFSAVGSGTDPTALAQNSGDNSQLLLIVIPPIISAAFIFLASKTNSSFLPEMPVKQIAMYTIPICSIGFTITLLGIIKEYNAFIMMFSLVAAAVFPAMKFKRTYQRSIDAENATPRIMRDIAESRKAGTSPEKCVIRACKSKDYKLFTSTSNTIGSKLEWGIPFDDIFNSLKKEIKDFQVLINFKILFEIISGGGGNIHTLISLADISEKIHSIEKTKRSLLKPYIMIGFILMGMTGLTTLLVIDSLASIGIQSETDSERIALMEKNSQESFEMYSIVILIQGWLAGIFLGKVVTGTYSGGFQYSIILVLIAFGSIMLIQSSIVSIGALF</sequence>
<dbReference type="AlphaFoldDB" id="K0B431"/>
<evidence type="ECO:0000313" key="2">
    <source>
        <dbReference type="Proteomes" id="UP000006101"/>
    </source>
</evidence>
<dbReference type="InterPro" id="IPR056569">
    <property type="entry name" value="ArlJ-like"/>
</dbReference>
<dbReference type="KEGG" id="nkr:NKOR_04835"/>
<name>K0B431_9ARCH</name>
<protein>
    <submittedName>
        <fullName evidence="1">Type II secretion system protein</fullName>
    </submittedName>
</protein>
<evidence type="ECO:0000313" key="1">
    <source>
        <dbReference type="EMBL" id="AFS80853.1"/>
    </source>
</evidence>
<dbReference type="PANTHER" id="PTHR35402:SF1">
    <property type="entry name" value="TYPE II SECRETION SYSTEM PROTEIN GSPF DOMAIN-CONTAINING PROTEIN"/>
    <property type="match status" value="1"/>
</dbReference>
<gene>
    <name evidence="1" type="ORF">NKOR_04835</name>
</gene>
<dbReference type="EMBL" id="CP003842">
    <property type="protein sequence ID" value="AFS80853.1"/>
    <property type="molecule type" value="Genomic_DNA"/>
</dbReference>
<keyword evidence="2" id="KW-1185">Reference proteome</keyword>
<organism evidence="1 2">
    <name type="scientific">Candidatus Nitrosopumilus koreensis AR1</name>
    <dbReference type="NCBI Taxonomy" id="1229908"/>
    <lineage>
        <taxon>Archaea</taxon>
        <taxon>Nitrososphaerota</taxon>
        <taxon>Nitrososphaeria</taxon>
        <taxon>Nitrosopumilales</taxon>
        <taxon>Nitrosopumilaceae</taxon>
        <taxon>Nitrosopumilus</taxon>
    </lineage>
</organism>
<dbReference type="HOGENOM" id="CLU_030780_0_0_2"/>
<dbReference type="Proteomes" id="UP000006101">
    <property type="component" value="Chromosome"/>
</dbReference>
<dbReference type="STRING" id="1229908.NKOR_04835"/>
<dbReference type="PATRIC" id="fig|1229908.8.peg.1051"/>
<proteinExistence type="predicted"/>
<accession>K0B431</accession>
<reference evidence="1 2" key="1">
    <citation type="journal article" date="2012" name="J. Bacteriol.">
        <title>Draft Genome Sequence of an Ammonia-Oxidizing Archaeon, "Candidatus Nitrosopumilus koreensis" AR1, from Marine Sediment.</title>
        <authorList>
            <person name="Park S.J."/>
            <person name="Kim J.G."/>
            <person name="Jung M.Y."/>
            <person name="Kim S.J."/>
            <person name="Cha I.T."/>
            <person name="Kwon K."/>
            <person name="Lee J.H."/>
            <person name="Rhee S.K."/>
        </authorList>
    </citation>
    <scope>NUCLEOTIDE SEQUENCE [LARGE SCALE GENOMIC DNA]</scope>
    <source>
        <strain evidence="1 2">AR1</strain>
    </source>
</reference>
<dbReference type="PANTHER" id="PTHR35402">
    <property type="entry name" value="INTEGRAL MEMBRANE PROTEIN-RELATED"/>
    <property type="match status" value="1"/>
</dbReference>